<dbReference type="Gene3D" id="2.40.160.20">
    <property type="match status" value="1"/>
</dbReference>
<dbReference type="RefSeq" id="WP_143567672.1">
    <property type="nucleotide sequence ID" value="NZ_JAKJQX010000016.1"/>
</dbReference>
<dbReference type="Pfam" id="PF09411">
    <property type="entry name" value="PagL"/>
    <property type="match status" value="1"/>
</dbReference>
<organism evidence="4 5">
    <name type="scientific">Stenotrophomonas maltophilia</name>
    <name type="common">Pseudomonas maltophilia</name>
    <name type="synonym">Xanthomonas maltophilia</name>
    <dbReference type="NCBI Taxonomy" id="40324"/>
    <lineage>
        <taxon>Bacteria</taxon>
        <taxon>Pseudomonadati</taxon>
        <taxon>Pseudomonadota</taxon>
        <taxon>Gammaproteobacteria</taxon>
        <taxon>Lysobacterales</taxon>
        <taxon>Lysobacteraceae</taxon>
        <taxon>Stenotrophomonas</taxon>
        <taxon>Stenotrophomonas maltophilia group</taxon>
    </lineage>
</organism>
<evidence type="ECO:0000256" key="3">
    <source>
        <dbReference type="PIRSR" id="PIRSR029681-2"/>
    </source>
</evidence>
<comment type="function">
    <text evidence="1">Has lipid A 3-O-deacylase activity. Hydrolyzes the ester bond at the 3 position of lipid A, a bioactive component of lipopolysaccharide (LPS), thereby releasing the primary fatty acyl moiety.</text>
</comment>
<dbReference type="SUPFAM" id="SSF56925">
    <property type="entry name" value="OMPA-like"/>
    <property type="match status" value="1"/>
</dbReference>
<feature type="site" description="Critical for activity" evidence="3">
    <location>
        <position position="165"/>
    </location>
</feature>
<evidence type="ECO:0000313" key="5">
    <source>
        <dbReference type="Proteomes" id="UP001288387"/>
    </source>
</evidence>
<dbReference type="AlphaFoldDB" id="A0AAJ2TJ33"/>
<dbReference type="GO" id="GO:0009279">
    <property type="term" value="C:cell outer membrane"/>
    <property type="evidence" value="ECO:0007669"/>
    <property type="project" value="UniProtKB-SubCell"/>
</dbReference>
<dbReference type="EMBL" id="JAXRVB010000002">
    <property type="protein sequence ID" value="MDZ5763235.1"/>
    <property type="molecule type" value="Genomic_DNA"/>
</dbReference>
<feature type="active site" description="Charge relay system" evidence="2">
    <location>
        <position position="162"/>
    </location>
</feature>
<reference evidence="4" key="1">
    <citation type="submission" date="2023-12" db="EMBL/GenBank/DDBJ databases">
        <title>'Antibacterial potential of Stenotrophomonas maltophilia cystic fibrosis isolates' (manuscript under preparation).</title>
        <authorList>
            <person name="Crisan C.V."/>
            <person name="Pettis M."/>
            <person name="Goldberg J.B."/>
        </authorList>
    </citation>
    <scope>NUCLEOTIDE SEQUENCE</scope>
    <source>
        <strain evidence="4">CCV129</strain>
    </source>
</reference>
<evidence type="ECO:0000313" key="4">
    <source>
        <dbReference type="EMBL" id="MDZ5763235.1"/>
    </source>
</evidence>
<name>A0AAJ2TJ33_STEMA</name>
<keyword evidence="1" id="KW-0998">Cell outer membrane</keyword>
<feature type="active site" description="Charge relay system" evidence="2">
    <location>
        <position position="176"/>
    </location>
</feature>
<comment type="subunit">
    <text evidence="1">Homodimer.</text>
</comment>
<sequence length="186" mass="20677">MILSVFPVPRAVLLQRCGLSWIATLALLPVLSAAAETSPSIGLQLGHGRGDYQRAGVIWDSGPLWQRELASGRQLQLVMELGFARWQASDPQRQHAWQASAIPMLRWWPNAHLFIEAGVGPTVFDTTRVGGRRISTAFQFGDHLGIGLQVAERHSVSLRYSHYSNASIKKPNPGLDLLQLSWRVEY</sequence>
<comment type="similarity">
    <text evidence="1">Belongs to the PagL family.</text>
</comment>
<keyword evidence="1" id="KW-0472">Membrane</keyword>
<gene>
    <name evidence="4" type="ORF">U4I38_02000</name>
</gene>
<comment type="catalytic activity">
    <reaction evidence="1">
        <text>a 3-(acyloxy)acyl derivative of bacterial toxin + H2O = a 3-hydroxyacyl derivative of bacterial toxin + a fatty acid + H(+)</text>
        <dbReference type="Rhea" id="RHEA:12032"/>
        <dbReference type="ChEBI" id="CHEBI:15377"/>
        <dbReference type="ChEBI" id="CHEBI:15378"/>
        <dbReference type="ChEBI" id="CHEBI:28868"/>
        <dbReference type="ChEBI" id="CHEBI:136853"/>
        <dbReference type="ChEBI" id="CHEBI:140675"/>
        <dbReference type="EC" id="3.1.1.77"/>
    </reaction>
</comment>
<feature type="active site" description="Charge relay system" evidence="2">
    <location>
        <position position="164"/>
    </location>
</feature>
<accession>A0AAJ2TJ33</accession>
<dbReference type="PIRSF" id="PIRSF029681">
    <property type="entry name" value="PagL"/>
    <property type="match status" value="1"/>
</dbReference>
<evidence type="ECO:0000256" key="2">
    <source>
        <dbReference type="PIRSR" id="PIRSR029681-1"/>
    </source>
</evidence>
<comment type="caution">
    <text evidence="4">The sequence shown here is derived from an EMBL/GenBank/DDBJ whole genome shotgun (WGS) entry which is preliminary data.</text>
</comment>
<proteinExistence type="inferred from homology"/>
<dbReference type="Proteomes" id="UP001288387">
    <property type="component" value="Unassembled WGS sequence"/>
</dbReference>
<dbReference type="EC" id="3.1.1.77" evidence="1"/>
<comment type="subcellular location">
    <subcellularLocation>
        <location evidence="1">Cell outer membrane</location>
        <topology evidence="1">Multi-pass membrane protein</topology>
    </subcellularLocation>
</comment>
<protein>
    <recommendedName>
        <fullName evidence="1">Lipid A deacylase</fullName>
        <ecNumber evidence="1">3.1.1.77</ecNumber>
    </recommendedName>
    <alternativeName>
        <fullName evidence="1">LPS 3-O-deacylase</fullName>
    </alternativeName>
    <alternativeName>
        <fullName evidence="1">Outer membrane enzyme</fullName>
    </alternativeName>
</protein>
<evidence type="ECO:0000256" key="1">
    <source>
        <dbReference type="PIRNR" id="PIRNR029681"/>
    </source>
</evidence>
<dbReference type="GO" id="GO:0050528">
    <property type="term" value="F:acyloxyacyl hydrolase activity"/>
    <property type="evidence" value="ECO:0007669"/>
    <property type="project" value="UniProtKB-EC"/>
</dbReference>
<keyword evidence="1 4" id="KW-0378">Hydrolase</keyword>
<dbReference type="InterPro" id="IPR011250">
    <property type="entry name" value="OMP/PagP_B-barrel"/>
</dbReference>
<dbReference type="InterPro" id="IPR018550">
    <property type="entry name" value="Lipid-A_deacylase-rel"/>
</dbReference>